<accession>A0A172Z611</accession>
<sequence>MNNGKSFPWNLDLTGVCDQCGRSRAHGNHQKCSKARQVTNAKRRAEEAQAGDTPAPRKSASLFWLLRQQ</sequence>
<dbReference type="KEGG" id="panr:A7J50_4418"/>
<dbReference type="Proteomes" id="UP000077829">
    <property type="component" value="Chromosome"/>
</dbReference>
<dbReference type="STRING" id="219572.A7J50_4418"/>
<evidence type="ECO:0000313" key="3">
    <source>
        <dbReference type="Proteomes" id="UP000077829"/>
    </source>
</evidence>
<name>A0A172Z611_9PSED</name>
<dbReference type="AlphaFoldDB" id="A0A172Z611"/>
<gene>
    <name evidence="2" type="ORF">A7J50_4418</name>
</gene>
<organism evidence="2 3">
    <name type="scientific">Pseudomonas antarctica</name>
    <dbReference type="NCBI Taxonomy" id="219572"/>
    <lineage>
        <taxon>Bacteria</taxon>
        <taxon>Pseudomonadati</taxon>
        <taxon>Pseudomonadota</taxon>
        <taxon>Gammaproteobacteria</taxon>
        <taxon>Pseudomonadales</taxon>
        <taxon>Pseudomonadaceae</taxon>
        <taxon>Pseudomonas</taxon>
    </lineage>
</organism>
<reference evidence="2 3" key="1">
    <citation type="submission" date="2016-05" db="EMBL/GenBank/DDBJ databases">
        <title>Complete genome sequence of Pseudomonas antarctica PAMC 27494.</title>
        <authorList>
            <person name="Lee J."/>
        </authorList>
    </citation>
    <scope>NUCLEOTIDE SEQUENCE [LARGE SCALE GENOMIC DNA]</scope>
    <source>
        <strain evidence="2 3">PAMC 27494</strain>
    </source>
</reference>
<dbReference type="RefSeq" id="WP_082895940.1">
    <property type="nucleotide sequence ID" value="NZ_CP015600.1"/>
</dbReference>
<protein>
    <submittedName>
        <fullName evidence="2">Uncharacterized protein</fullName>
    </submittedName>
</protein>
<evidence type="ECO:0000256" key="1">
    <source>
        <dbReference type="SAM" id="MobiDB-lite"/>
    </source>
</evidence>
<feature type="compositionally biased region" description="Basic residues" evidence="1">
    <location>
        <begin position="23"/>
        <end position="34"/>
    </location>
</feature>
<dbReference type="PATRIC" id="fig|219572.3.peg.4540"/>
<evidence type="ECO:0000313" key="2">
    <source>
        <dbReference type="EMBL" id="ANF87772.1"/>
    </source>
</evidence>
<proteinExistence type="predicted"/>
<dbReference type="EMBL" id="CP015600">
    <property type="protein sequence ID" value="ANF87772.1"/>
    <property type="molecule type" value="Genomic_DNA"/>
</dbReference>
<feature type="region of interest" description="Disordered" evidence="1">
    <location>
        <begin position="23"/>
        <end position="60"/>
    </location>
</feature>